<organism evidence="1 2">
    <name type="scientific">Dibothriocephalus latus</name>
    <name type="common">Fish tapeworm</name>
    <name type="synonym">Diphyllobothrium latum</name>
    <dbReference type="NCBI Taxonomy" id="60516"/>
    <lineage>
        <taxon>Eukaryota</taxon>
        <taxon>Metazoa</taxon>
        <taxon>Spiralia</taxon>
        <taxon>Lophotrochozoa</taxon>
        <taxon>Platyhelminthes</taxon>
        <taxon>Cestoda</taxon>
        <taxon>Eucestoda</taxon>
        <taxon>Diphyllobothriidea</taxon>
        <taxon>Diphyllobothriidae</taxon>
        <taxon>Dibothriocephalus</taxon>
    </lineage>
</organism>
<keyword evidence="2" id="KW-1185">Reference proteome</keyword>
<dbReference type="EMBL" id="UYRU01080909">
    <property type="protein sequence ID" value="VDN31480.1"/>
    <property type="molecule type" value="Genomic_DNA"/>
</dbReference>
<name>A0A3P7MX09_DIBLA</name>
<reference evidence="1 2" key="1">
    <citation type="submission" date="2018-11" db="EMBL/GenBank/DDBJ databases">
        <authorList>
            <consortium name="Pathogen Informatics"/>
        </authorList>
    </citation>
    <scope>NUCLEOTIDE SEQUENCE [LARGE SCALE GENOMIC DNA]</scope>
</reference>
<gene>
    <name evidence="1" type="ORF">DILT_LOCUS15762</name>
</gene>
<protein>
    <submittedName>
        <fullName evidence="1">Uncharacterized protein</fullName>
    </submittedName>
</protein>
<sequence length="104" mass="11466">RSGDVRQLCPPQQISDLCSVHWARAFVKLGDGDAEHEPGELECWAAIEAQLLGDKSTSKPITTFEEGSAMYAGMDFQDLSETVRDQLKLLADNKQKESFAPPGR</sequence>
<evidence type="ECO:0000313" key="2">
    <source>
        <dbReference type="Proteomes" id="UP000281553"/>
    </source>
</evidence>
<feature type="non-terminal residue" evidence="1">
    <location>
        <position position="1"/>
    </location>
</feature>
<dbReference type="Proteomes" id="UP000281553">
    <property type="component" value="Unassembled WGS sequence"/>
</dbReference>
<evidence type="ECO:0000313" key="1">
    <source>
        <dbReference type="EMBL" id="VDN31480.1"/>
    </source>
</evidence>
<proteinExistence type="predicted"/>
<accession>A0A3P7MX09</accession>
<dbReference type="AlphaFoldDB" id="A0A3P7MX09"/>